<accession>A0AAX3RX98</accession>
<reference evidence="3" key="2">
    <citation type="submission" date="2023-01" db="EMBL/GenBank/DDBJ databases">
        <title>The prevalence of carbapenem-resistant bacteria in aquaculture in China and the genetic diversity of carbapenem-resistant genes.</title>
        <authorList>
            <person name="Wen R."/>
        </authorList>
    </citation>
    <scope>NUCLEOTIDE SEQUENCE</scope>
    <source>
        <strain evidence="3">PVA41-chromosome</strain>
    </source>
</reference>
<evidence type="ECO:0000313" key="4">
    <source>
        <dbReference type="Proteomes" id="UP001057142"/>
    </source>
</evidence>
<protein>
    <submittedName>
        <fullName evidence="3">Polysaccharide pyruvyl transferase family protein</fullName>
    </submittedName>
</protein>
<dbReference type="AlphaFoldDB" id="A0AAX3RX98"/>
<dbReference type="EMBL" id="CP097327">
    <property type="protein sequence ID" value="USB37738.1"/>
    <property type="molecule type" value="Genomic_DNA"/>
</dbReference>
<keyword evidence="3" id="KW-0808">Transferase</keyword>
<evidence type="ECO:0000313" key="2">
    <source>
        <dbReference type="EMBL" id="USB37738.1"/>
    </source>
</evidence>
<dbReference type="RefSeq" id="WP_251464798.1">
    <property type="nucleotide sequence ID" value="NZ_CP097327.1"/>
</dbReference>
<proteinExistence type="predicted"/>
<evidence type="ECO:0000259" key="1">
    <source>
        <dbReference type="Pfam" id="PF04230"/>
    </source>
</evidence>
<feature type="domain" description="Polysaccharide pyruvyl transferase" evidence="1">
    <location>
        <begin position="30"/>
        <end position="270"/>
    </location>
</feature>
<gene>
    <name evidence="2" type="ORF">M5J11_04380</name>
    <name evidence="3" type="ORF">PG365_18735</name>
</gene>
<dbReference type="EMBL" id="CP116222">
    <property type="protein sequence ID" value="WFC06671.1"/>
    <property type="molecule type" value="Genomic_DNA"/>
</dbReference>
<dbReference type="InterPro" id="IPR007345">
    <property type="entry name" value="Polysacch_pyruvyl_Trfase"/>
</dbReference>
<dbReference type="GO" id="GO:0016740">
    <property type="term" value="F:transferase activity"/>
    <property type="evidence" value="ECO:0007669"/>
    <property type="project" value="UniProtKB-KW"/>
</dbReference>
<sequence>MTKLKNMHNEIADMVEGKKIGYIDIPMHFNIGDLLIYLGTEEFFKKKNLNIVYRSSLNFNLKKLDKVDVIMFHGGGNFGDLYEIHQSLRESIIKKFPNKKIICLPQSIHFNSIQSQKKSATLFMQHPDFHFYVRDKESFKIAQEFSPNAKLMPDMAHSLHPLVDISEVNKCDNISRILNLRRNDIESVDSNFHRDINKRPFDWDNIISPSNRLIGQAIIYLNKFAPHKSILYWKKMSETLLFESTNYFYIHDAIYSDRLHGIILSTLLGKKIKLYDNSYGKNQRYFSCWLNDYPFLL</sequence>
<name>A0AAX3RX98_9GAMM</name>
<dbReference type="Proteomes" id="UP001222403">
    <property type="component" value="Chromosome"/>
</dbReference>
<keyword evidence="4" id="KW-1185">Reference proteome</keyword>
<dbReference type="Pfam" id="PF04230">
    <property type="entry name" value="PS_pyruv_trans"/>
    <property type="match status" value="1"/>
</dbReference>
<reference evidence="2" key="1">
    <citation type="journal article" date="2022" name="Front. Microbiol.">
        <title>Identification of a novel aminoglycoside O-nucleotidyltransferase AadA33 in Providencia vermicola.</title>
        <authorList>
            <person name="Feng C."/>
            <person name="Gao M."/>
            <person name="Jiang W."/>
            <person name="Shi W."/>
            <person name="Li A."/>
            <person name="Liu S."/>
            <person name="Zhang L."/>
            <person name="Zhang X."/>
            <person name="Li Q."/>
            <person name="Lin H."/>
            <person name="Lu J."/>
            <person name="Li K."/>
            <person name="Zhang H."/>
            <person name="Hu Y."/>
            <person name="Bao Q."/>
            <person name="Lin X."/>
        </authorList>
    </citation>
    <scope>NUCLEOTIDE SEQUENCE</scope>
    <source>
        <strain evidence="2">P13</strain>
    </source>
</reference>
<dbReference type="Proteomes" id="UP001057142">
    <property type="component" value="Chromosome"/>
</dbReference>
<evidence type="ECO:0000313" key="3">
    <source>
        <dbReference type="EMBL" id="WFC06671.1"/>
    </source>
</evidence>
<evidence type="ECO:0000313" key="5">
    <source>
        <dbReference type="Proteomes" id="UP001222403"/>
    </source>
</evidence>
<organism evidence="3 5">
    <name type="scientific">Providencia vermicola</name>
    <dbReference type="NCBI Taxonomy" id="333965"/>
    <lineage>
        <taxon>Bacteria</taxon>
        <taxon>Pseudomonadati</taxon>
        <taxon>Pseudomonadota</taxon>
        <taxon>Gammaproteobacteria</taxon>
        <taxon>Enterobacterales</taxon>
        <taxon>Morganellaceae</taxon>
        <taxon>Providencia</taxon>
    </lineage>
</organism>